<reference evidence="3" key="1">
    <citation type="journal article" date="2019" name="Int. J. Syst. Evol. Microbiol.">
        <title>The Global Catalogue of Microorganisms (GCM) 10K type strain sequencing project: providing services to taxonomists for standard genome sequencing and annotation.</title>
        <authorList>
            <consortium name="The Broad Institute Genomics Platform"/>
            <consortium name="The Broad Institute Genome Sequencing Center for Infectious Disease"/>
            <person name="Wu L."/>
            <person name="Ma J."/>
        </authorList>
    </citation>
    <scope>NUCLEOTIDE SEQUENCE [LARGE SCALE GENOMIC DNA]</scope>
    <source>
        <strain evidence="3">KCTC 12861</strain>
    </source>
</reference>
<dbReference type="PROSITE" id="PS51186">
    <property type="entry name" value="GNAT"/>
    <property type="match status" value="1"/>
</dbReference>
<dbReference type="EMBL" id="BMXE01000002">
    <property type="protein sequence ID" value="GHB27158.1"/>
    <property type="molecule type" value="Genomic_DNA"/>
</dbReference>
<dbReference type="Gene3D" id="3.40.630.30">
    <property type="match status" value="1"/>
</dbReference>
<dbReference type="InterPro" id="IPR000182">
    <property type="entry name" value="GNAT_dom"/>
</dbReference>
<keyword evidence="3" id="KW-1185">Reference proteome</keyword>
<gene>
    <name evidence="2" type="ORF">GCM10007094_14360</name>
</gene>
<protein>
    <submittedName>
        <fullName evidence="2">N-acetyltransferase</fullName>
    </submittedName>
</protein>
<dbReference type="PANTHER" id="PTHR43792">
    <property type="entry name" value="GNAT FAMILY, PUTATIVE (AFU_ORTHOLOGUE AFUA_3G00765)-RELATED-RELATED"/>
    <property type="match status" value="1"/>
</dbReference>
<sequence length="197" mass="22578">MVETVIDKCPRIETERLVLRKCEPGDLEGFIRLNTDRRVYEFFRSNPSIEDCEIGFQLGMQKQAEDGFGFAVVEHKDTSSFLGFCGLEIPSYAAGRLPCEPCVEIGYRLLPEAWGKGIIREASRRWLRFGFETLKLDEVVAYTVVQNHRSRRVMEKLGMVYDPADDFDFPGVDVDHPLCRHVLYRLSADKFMGQSNG</sequence>
<proteinExistence type="predicted"/>
<dbReference type="SUPFAM" id="SSF55729">
    <property type="entry name" value="Acyl-CoA N-acyltransferases (Nat)"/>
    <property type="match status" value="1"/>
</dbReference>
<evidence type="ECO:0000313" key="3">
    <source>
        <dbReference type="Proteomes" id="UP000637980"/>
    </source>
</evidence>
<name>A0ABQ3E8U7_9HYPH</name>
<dbReference type="InterPro" id="IPR016181">
    <property type="entry name" value="Acyl_CoA_acyltransferase"/>
</dbReference>
<evidence type="ECO:0000259" key="1">
    <source>
        <dbReference type="PROSITE" id="PS51186"/>
    </source>
</evidence>
<dbReference type="Pfam" id="PF13302">
    <property type="entry name" value="Acetyltransf_3"/>
    <property type="match status" value="1"/>
</dbReference>
<dbReference type="PANTHER" id="PTHR43792:SF1">
    <property type="entry name" value="N-ACETYLTRANSFERASE DOMAIN-CONTAINING PROTEIN"/>
    <property type="match status" value="1"/>
</dbReference>
<accession>A0ABQ3E8U7</accession>
<dbReference type="Proteomes" id="UP000637980">
    <property type="component" value="Unassembled WGS sequence"/>
</dbReference>
<organism evidence="2 3">
    <name type="scientific">Pseudovibrio japonicus</name>
    <dbReference type="NCBI Taxonomy" id="366534"/>
    <lineage>
        <taxon>Bacteria</taxon>
        <taxon>Pseudomonadati</taxon>
        <taxon>Pseudomonadota</taxon>
        <taxon>Alphaproteobacteria</taxon>
        <taxon>Hyphomicrobiales</taxon>
        <taxon>Stappiaceae</taxon>
        <taxon>Pseudovibrio</taxon>
    </lineage>
</organism>
<dbReference type="InterPro" id="IPR051531">
    <property type="entry name" value="N-acetyltransferase"/>
</dbReference>
<comment type="caution">
    <text evidence="2">The sequence shown here is derived from an EMBL/GenBank/DDBJ whole genome shotgun (WGS) entry which is preliminary data.</text>
</comment>
<evidence type="ECO:0000313" key="2">
    <source>
        <dbReference type="EMBL" id="GHB27158.1"/>
    </source>
</evidence>
<feature type="domain" description="N-acetyltransferase" evidence="1">
    <location>
        <begin position="17"/>
        <end position="189"/>
    </location>
</feature>
<dbReference type="RefSeq" id="WP_189436077.1">
    <property type="nucleotide sequence ID" value="NZ_BMXE01000002.1"/>
</dbReference>